<protein>
    <recommendedName>
        <fullName evidence="1">F-box domain-containing protein</fullName>
    </recommendedName>
</protein>
<dbReference type="Proteomes" id="UP001521785">
    <property type="component" value="Unassembled WGS sequence"/>
</dbReference>
<evidence type="ECO:0000313" key="3">
    <source>
        <dbReference type="Proteomes" id="UP001521785"/>
    </source>
</evidence>
<dbReference type="PROSITE" id="PS50181">
    <property type="entry name" value="FBOX"/>
    <property type="match status" value="1"/>
</dbReference>
<dbReference type="InterPro" id="IPR001810">
    <property type="entry name" value="F-box_dom"/>
</dbReference>
<gene>
    <name evidence="2" type="ORF">SLS60_004474</name>
</gene>
<evidence type="ECO:0000313" key="2">
    <source>
        <dbReference type="EMBL" id="KAL1604933.1"/>
    </source>
</evidence>
<dbReference type="InterPro" id="IPR036047">
    <property type="entry name" value="F-box-like_dom_sf"/>
</dbReference>
<comment type="caution">
    <text evidence="2">The sequence shown here is derived from an EMBL/GenBank/DDBJ whole genome shotgun (WGS) entry which is preliminary data.</text>
</comment>
<dbReference type="SUPFAM" id="SSF81383">
    <property type="entry name" value="F-box domain"/>
    <property type="match status" value="1"/>
</dbReference>
<reference evidence="2 3" key="1">
    <citation type="submission" date="2024-02" db="EMBL/GenBank/DDBJ databases">
        <title>De novo assembly and annotation of 12 fungi associated with fruit tree decline syndrome in Ontario, Canada.</title>
        <authorList>
            <person name="Sulman M."/>
            <person name="Ellouze W."/>
            <person name="Ilyukhin E."/>
        </authorList>
    </citation>
    <scope>NUCLEOTIDE SEQUENCE [LARGE SCALE GENOMIC DNA]</scope>
    <source>
        <strain evidence="2 3">M42-189</strain>
    </source>
</reference>
<keyword evidence="3" id="KW-1185">Reference proteome</keyword>
<name>A0ABR3RL80_9PLEO</name>
<sequence>MCLFNDLPNELLCQVAEFLPTGAVHALALTSRKLKRVSYPVLYKKISLPIPIEKPKQEDHRILLFARTLTARPDFADGITGLDVSVRTDHPDMISTDINIGAMRALGASIIETIPDTLPLGSQRNNKAWLQRLFDLDNLAWLGLLLYMLPSLETLYARFLGRTLEGKHYIGSGALENLFVAPKMDFSLVPGLCGLKELGLQCRKASGEWCYLPKLERMWLDQKVKFVQHNQSRPSLSVTELSMVLSTEVLSPRVTNQILGFSGFWKPSPFAVLRRLNIDLDNVLRFLGTMKPADIIREGHYTQGAARMLSAQLKPLAHTLEELHLTVANGTDSQFLDHVGPFPVGTLTTFRKLKVLWLPQALLLPRDLIPRPELIQDNEPLTVDDTFFPTTLRSLRFSTRPRRFIAG</sequence>
<dbReference type="Pfam" id="PF12937">
    <property type="entry name" value="F-box-like"/>
    <property type="match status" value="1"/>
</dbReference>
<organism evidence="2 3">
    <name type="scientific">Paraconiothyrium brasiliense</name>
    <dbReference type="NCBI Taxonomy" id="300254"/>
    <lineage>
        <taxon>Eukaryota</taxon>
        <taxon>Fungi</taxon>
        <taxon>Dikarya</taxon>
        <taxon>Ascomycota</taxon>
        <taxon>Pezizomycotina</taxon>
        <taxon>Dothideomycetes</taxon>
        <taxon>Pleosporomycetidae</taxon>
        <taxon>Pleosporales</taxon>
        <taxon>Massarineae</taxon>
        <taxon>Didymosphaeriaceae</taxon>
        <taxon>Paraconiothyrium</taxon>
    </lineage>
</organism>
<proteinExistence type="predicted"/>
<evidence type="ECO:0000259" key="1">
    <source>
        <dbReference type="PROSITE" id="PS50181"/>
    </source>
</evidence>
<dbReference type="EMBL" id="JAKJXO020000005">
    <property type="protein sequence ID" value="KAL1604933.1"/>
    <property type="molecule type" value="Genomic_DNA"/>
</dbReference>
<accession>A0ABR3RL80</accession>
<feature type="domain" description="F-box" evidence="1">
    <location>
        <begin position="1"/>
        <end position="46"/>
    </location>
</feature>